<dbReference type="EMBL" id="DSJL01000011">
    <property type="protein sequence ID" value="HEF65795.1"/>
    <property type="molecule type" value="Genomic_DNA"/>
</dbReference>
<evidence type="ECO:0000256" key="1">
    <source>
        <dbReference type="ARBA" id="ARBA00005015"/>
    </source>
</evidence>
<dbReference type="PANTHER" id="PTHR20861:SF1">
    <property type="entry name" value="HOMOSERINE KINASE"/>
    <property type="match status" value="1"/>
</dbReference>
<comment type="catalytic activity">
    <reaction evidence="11 12">
        <text>L-homoserine + ATP = O-phospho-L-homoserine + ADP + H(+)</text>
        <dbReference type="Rhea" id="RHEA:13985"/>
        <dbReference type="ChEBI" id="CHEBI:15378"/>
        <dbReference type="ChEBI" id="CHEBI:30616"/>
        <dbReference type="ChEBI" id="CHEBI:57476"/>
        <dbReference type="ChEBI" id="CHEBI:57590"/>
        <dbReference type="ChEBI" id="CHEBI:456216"/>
        <dbReference type="EC" id="2.7.1.39"/>
    </reaction>
</comment>
<dbReference type="InterPro" id="IPR006203">
    <property type="entry name" value="GHMP_knse_ATP-bd_CS"/>
</dbReference>
<dbReference type="GO" id="GO:0005737">
    <property type="term" value="C:cytoplasm"/>
    <property type="evidence" value="ECO:0007669"/>
    <property type="project" value="UniProtKB-SubCell"/>
</dbReference>
<evidence type="ECO:0000256" key="6">
    <source>
        <dbReference type="ARBA" id="ARBA00022679"/>
    </source>
</evidence>
<dbReference type="InterPro" id="IPR000870">
    <property type="entry name" value="Homoserine_kinase"/>
</dbReference>
<dbReference type="Gene3D" id="3.30.230.10">
    <property type="match status" value="1"/>
</dbReference>
<evidence type="ECO:0000259" key="14">
    <source>
        <dbReference type="Pfam" id="PF08544"/>
    </source>
</evidence>
<evidence type="ECO:0000256" key="11">
    <source>
        <dbReference type="ARBA" id="ARBA00049375"/>
    </source>
</evidence>
<evidence type="ECO:0000256" key="4">
    <source>
        <dbReference type="ARBA" id="ARBA00017858"/>
    </source>
</evidence>
<dbReference type="SUPFAM" id="SSF55060">
    <property type="entry name" value="GHMP Kinase, C-terminal domain"/>
    <property type="match status" value="1"/>
</dbReference>
<comment type="similarity">
    <text evidence="2 12">Belongs to the GHMP kinase family. Homoserine kinase subfamily.</text>
</comment>
<dbReference type="InterPro" id="IPR006204">
    <property type="entry name" value="GHMP_kinase_N_dom"/>
</dbReference>
<dbReference type="PROSITE" id="PS00627">
    <property type="entry name" value="GHMP_KINASES_ATP"/>
    <property type="match status" value="1"/>
</dbReference>
<keyword evidence="12" id="KW-0963">Cytoplasm</keyword>
<dbReference type="InterPro" id="IPR036554">
    <property type="entry name" value="GHMP_kinase_C_sf"/>
</dbReference>
<evidence type="ECO:0000256" key="2">
    <source>
        <dbReference type="ARBA" id="ARBA00007370"/>
    </source>
</evidence>
<dbReference type="PANTHER" id="PTHR20861">
    <property type="entry name" value="HOMOSERINE/4-DIPHOSPHOCYTIDYL-2-C-METHYL-D-ERYTHRITOL KINASE"/>
    <property type="match status" value="1"/>
</dbReference>
<evidence type="ECO:0000256" key="3">
    <source>
        <dbReference type="ARBA" id="ARBA00012078"/>
    </source>
</evidence>
<evidence type="ECO:0000256" key="12">
    <source>
        <dbReference type="HAMAP-Rule" id="MF_00384"/>
    </source>
</evidence>
<comment type="caution">
    <text evidence="15">The sequence shown here is derived from an EMBL/GenBank/DDBJ whole genome shotgun (WGS) entry which is preliminary data.</text>
</comment>
<dbReference type="AlphaFoldDB" id="A0A7C1X4E6"/>
<accession>A0A7C1X4E6</accession>
<proteinExistence type="inferred from homology"/>
<evidence type="ECO:0000256" key="5">
    <source>
        <dbReference type="ARBA" id="ARBA00022605"/>
    </source>
</evidence>
<organism evidence="15">
    <name type="scientific">Thermomicrobium roseum</name>
    <dbReference type="NCBI Taxonomy" id="500"/>
    <lineage>
        <taxon>Bacteria</taxon>
        <taxon>Pseudomonadati</taxon>
        <taxon>Thermomicrobiota</taxon>
        <taxon>Thermomicrobia</taxon>
        <taxon>Thermomicrobiales</taxon>
        <taxon>Thermomicrobiaceae</taxon>
        <taxon>Thermomicrobium</taxon>
    </lineage>
</organism>
<dbReference type="InterPro" id="IPR020568">
    <property type="entry name" value="Ribosomal_Su5_D2-typ_SF"/>
</dbReference>
<dbReference type="HAMAP" id="MF_00384">
    <property type="entry name" value="Homoser_kinase"/>
    <property type="match status" value="1"/>
</dbReference>
<reference evidence="15" key="1">
    <citation type="journal article" date="2020" name="mSystems">
        <title>Genome- and Community-Level Interaction Insights into Carbon Utilization and Element Cycling Functions of Hydrothermarchaeota in Hydrothermal Sediment.</title>
        <authorList>
            <person name="Zhou Z."/>
            <person name="Liu Y."/>
            <person name="Xu W."/>
            <person name="Pan J."/>
            <person name="Luo Z.H."/>
            <person name="Li M."/>
        </authorList>
    </citation>
    <scope>NUCLEOTIDE SEQUENCE [LARGE SCALE GENOMIC DNA]</scope>
    <source>
        <strain evidence="15">SpSt-222</strain>
    </source>
</reference>
<dbReference type="InterPro" id="IPR013750">
    <property type="entry name" value="GHMP_kinase_C_dom"/>
</dbReference>
<feature type="domain" description="GHMP kinase C-terminal" evidence="14">
    <location>
        <begin position="203"/>
        <end position="272"/>
    </location>
</feature>
<dbReference type="Gene3D" id="3.30.70.890">
    <property type="entry name" value="GHMP kinase, C-terminal domain"/>
    <property type="match status" value="1"/>
</dbReference>
<keyword evidence="8 12" id="KW-0547">Nucleotide-binding</keyword>
<evidence type="ECO:0000259" key="13">
    <source>
        <dbReference type="Pfam" id="PF00288"/>
    </source>
</evidence>
<evidence type="ECO:0000256" key="7">
    <source>
        <dbReference type="ARBA" id="ARBA00022697"/>
    </source>
</evidence>
<keyword evidence="6 12" id="KW-0808">Transferase</keyword>
<keyword evidence="10 12" id="KW-0067">ATP-binding</keyword>
<evidence type="ECO:0000313" key="15">
    <source>
        <dbReference type="EMBL" id="HEF65795.1"/>
    </source>
</evidence>
<dbReference type="GO" id="GO:0005524">
    <property type="term" value="F:ATP binding"/>
    <property type="evidence" value="ECO:0007669"/>
    <property type="project" value="UniProtKB-UniRule"/>
</dbReference>
<feature type="binding site" evidence="12">
    <location>
        <begin position="84"/>
        <end position="94"/>
    </location>
    <ligand>
        <name>ATP</name>
        <dbReference type="ChEBI" id="CHEBI:30616"/>
    </ligand>
</feature>
<dbReference type="PRINTS" id="PR00958">
    <property type="entry name" value="HOMSERKINASE"/>
</dbReference>
<dbReference type="SUPFAM" id="SSF54211">
    <property type="entry name" value="Ribosomal protein S5 domain 2-like"/>
    <property type="match status" value="1"/>
</dbReference>
<keyword evidence="5 12" id="KW-0028">Amino-acid biosynthesis</keyword>
<evidence type="ECO:0000256" key="9">
    <source>
        <dbReference type="ARBA" id="ARBA00022777"/>
    </source>
</evidence>
<evidence type="ECO:0000256" key="10">
    <source>
        <dbReference type="ARBA" id="ARBA00022840"/>
    </source>
</evidence>
<protein>
    <recommendedName>
        <fullName evidence="4 12">Homoserine kinase</fullName>
        <shortName evidence="12">HK</shortName>
        <shortName evidence="12">HSK</shortName>
        <ecNumber evidence="3 12">2.7.1.39</ecNumber>
    </recommendedName>
</protein>
<dbReference type="NCBIfam" id="TIGR00191">
    <property type="entry name" value="thrB"/>
    <property type="match status" value="1"/>
</dbReference>
<dbReference type="PIRSF" id="PIRSF000676">
    <property type="entry name" value="Homoser_kin"/>
    <property type="match status" value="1"/>
</dbReference>
<keyword evidence="9 12" id="KW-0418">Kinase</keyword>
<feature type="domain" description="GHMP kinase N-terminal" evidence="13">
    <location>
        <begin position="55"/>
        <end position="137"/>
    </location>
</feature>
<sequence length="314" mass="32830">MRYEVSVPASSANLGPGFDVLALALGWYLVVRYETDGLPGSVHVATTPELHGGPNLVLEGMQALVRETGLTLPGGVLDVESDIPVARGLGSSAAAVVAGLVLANELLGRPCEERTLFRLACSLEGHGDNVGAALFGGAVLAVEGIDGPLAVRIPIASPLVAVVLVPEALGFTSDARAVLPRRIRRVTAVRTAARTALLVLALSTGRSELLATAMADELHQPYRAVLYPHLEETIKVAQEAGAYGAALSGAGPSVLALAHPRRAETVRRALEELIARRGLAARVVILPIDEQGARVMREAELERSGVHDRSIASE</sequence>
<dbReference type="InterPro" id="IPR014721">
    <property type="entry name" value="Ribsml_uS5_D2-typ_fold_subgr"/>
</dbReference>
<comment type="subcellular location">
    <subcellularLocation>
        <location evidence="12">Cytoplasm</location>
    </subcellularLocation>
</comment>
<dbReference type="Pfam" id="PF00288">
    <property type="entry name" value="GHMP_kinases_N"/>
    <property type="match status" value="1"/>
</dbReference>
<keyword evidence="7 12" id="KW-0791">Threonine biosynthesis</keyword>
<dbReference type="EC" id="2.7.1.39" evidence="3 12"/>
<evidence type="ECO:0000256" key="8">
    <source>
        <dbReference type="ARBA" id="ARBA00022741"/>
    </source>
</evidence>
<comment type="pathway">
    <text evidence="1 12">Amino-acid biosynthesis; L-threonine biosynthesis; L-threonine from L-aspartate: step 4/5.</text>
</comment>
<dbReference type="UniPathway" id="UPA00050">
    <property type="reaction ID" value="UER00064"/>
</dbReference>
<name>A0A7C1X4E6_THERO</name>
<dbReference type="Pfam" id="PF08544">
    <property type="entry name" value="GHMP_kinases_C"/>
    <property type="match status" value="1"/>
</dbReference>
<dbReference type="GO" id="GO:0009088">
    <property type="term" value="P:threonine biosynthetic process"/>
    <property type="evidence" value="ECO:0007669"/>
    <property type="project" value="UniProtKB-UniRule"/>
</dbReference>
<dbReference type="GO" id="GO:0004413">
    <property type="term" value="F:homoserine kinase activity"/>
    <property type="evidence" value="ECO:0007669"/>
    <property type="project" value="UniProtKB-UniRule"/>
</dbReference>
<comment type="function">
    <text evidence="12">Catalyzes the ATP-dependent phosphorylation of L-homoserine to L-homoserine phosphate.</text>
</comment>
<gene>
    <name evidence="12 15" type="primary">thrB</name>
    <name evidence="15" type="ORF">ENP47_09390</name>
</gene>